<dbReference type="AlphaFoldDB" id="A0A409Y903"/>
<dbReference type="Pfam" id="PF13472">
    <property type="entry name" value="Lipase_GDSL_2"/>
    <property type="match status" value="1"/>
</dbReference>
<dbReference type="InterPro" id="IPR036514">
    <property type="entry name" value="SGNH_hydro_sf"/>
</dbReference>
<protein>
    <recommendedName>
        <fullName evidence="2">SGNH hydrolase-type esterase domain-containing protein</fullName>
    </recommendedName>
</protein>
<proteinExistence type="predicted"/>
<dbReference type="InParanoid" id="A0A409Y903"/>
<dbReference type="InterPro" id="IPR013830">
    <property type="entry name" value="SGNH_hydro"/>
</dbReference>
<dbReference type="Proteomes" id="UP000284842">
    <property type="component" value="Unassembled WGS sequence"/>
</dbReference>
<feature type="transmembrane region" description="Helical" evidence="1">
    <location>
        <begin position="73"/>
        <end position="89"/>
    </location>
</feature>
<comment type="caution">
    <text evidence="3">The sequence shown here is derived from an EMBL/GenBank/DDBJ whole genome shotgun (WGS) entry which is preliminary data.</text>
</comment>
<organism evidence="3 4">
    <name type="scientific">Panaeolus cyanescens</name>
    <dbReference type="NCBI Taxonomy" id="181874"/>
    <lineage>
        <taxon>Eukaryota</taxon>
        <taxon>Fungi</taxon>
        <taxon>Dikarya</taxon>
        <taxon>Basidiomycota</taxon>
        <taxon>Agaricomycotina</taxon>
        <taxon>Agaricomycetes</taxon>
        <taxon>Agaricomycetidae</taxon>
        <taxon>Agaricales</taxon>
        <taxon>Agaricineae</taxon>
        <taxon>Galeropsidaceae</taxon>
        <taxon>Panaeolus</taxon>
    </lineage>
</organism>
<keyword evidence="1" id="KW-1133">Transmembrane helix</keyword>
<gene>
    <name evidence="3" type="ORF">CVT24_005374</name>
</gene>
<feature type="domain" description="SGNH hydrolase-type esterase" evidence="2">
    <location>
        <begin position="250"/>
        <end position="442"/>
    </location>
</feature>
<feature type="transmembrane region" description="Helical" evidence="1">
    <location>
        <begin position="96"/>
        <end position="123"/>
    </location>
</feature>
<name>A0A409Y903_9AGAR</name>
<dbReference type="PANTHER" id="PTHR37834:SF2">
    <property type="entry name" value="ESTERASE, SGNH HYDROLASE-TYPE"/>
    <property type="match status" value="1"/>
</dbReference>
<sequence length="464" mass="52445">MTPCRCLAFVWRHHSRLIFFQCFSRSRFIFAYSDHFKWPGLIKRLSALQDLPVKRRDTWAGRTGPDVAGVHELFYPLLFFLLAVGHASGKLYIRGFIVLFSSVVIVMLVTSFLTLFAVLTLALCKDLVVPHTDPLIYYHGRWDKAPATWWAGSGFKISVLNLKSLALNIGPNTTWPSAAVGVSINGAPFFTINATQGENVIPLPNAGALRTNVRFNVEGWQNNRINLQSLKLNGDAKLLPYVPAKRSFQFIGDSLSAGQFLPLGVNQAWPFLVGEHYKAEHRINAQPGATLTDMESYGNVHGVSYQFFKTEDTGYIWSWDHNYTTPWDFKRDQPPATHIVIHIGANDASHGVPPEDFTKVYLDFIAKIRKINSLAPIFILTPWGWPNADGNVYYYYDGVYKDIVAQRRALRDRNIYLVDTTGWVTWDDVFPDNVHPNVPGHQNIASKFVKWLDNWSAGSPIAFP</sequence>
<dbReference type="Gene3D" id="2.60.120.260">
    <property type="entry name" value="Galactose-binding domain-like"/>
    <property type="match status" value="1"/>
</dbReference>
<keyword evidence="1" id="KW-0472">Membrane</keyword>
<evidence type="ECO:0000259" key="2">
    <source>
        <dbReference type="Pfam" id="PF13472"/>
    </source>
</evidence>
<keyword evidence="4" id="KW-1185">Reference proteome</keyword>
<accession>A0A409Y903</accession>
<dbReference type="InterPro" id="IPR052762">
    <property type="entry name" value="PCW_deacetylase/CE"/>
</dbReference>
<dbReference type="EMBL" id="NHTK01001359">
    <property type="protein sequence ID" value="PPQ99391.1"/>
    <property type="molecule type" value="Genomic_DNA"/>
</dbReference>
<reference evidence="3 4" key="1">
    <citation type="journal article" date="2018" name="Evol. Lett.">
        <title>Horizontal gene cluster transfer increased hallucinogenic mushroom diversity.</title>
        <authorList>
            <person name="Reynolds H.T."/>
            <person name="Vijayakumar V."/>
            <person name="Gluck-Thaler E."/>
            <person name="Korotkin H.B."/>
            <person name="Matheny P.B."/>
            <person name="Slot J.C."/>
        </authorList>
    </citation>
    <scope>NUCLEOTIDE SEQUENCE [LARGE SCALE GENOMIC DNA]</scope>
    <source>
        <strain evidence="3 4">2629</strain>
    </source>
</reference>
<dbReference type="SUPFAM" id="SSF52266">
    <property type="entry name" value="SGNH hydrolase"/>
    <property type="match status" value="1"/>
</dbReference>
<keyword evidence="1" id="KW-0812">Transmembrane</keyword>
<evidence type="ECO:0000256" key="1">
    <source>
        <dbReference type="SAM" id="Phobius"/>
    </source>
</evidence>
<dbReference type="Gene3D" id="3.40.50.1110">
    <property type="entry name" value="SGNH hydrolase"/>
    <property type="match status" value="1"/>
</dbReference>
<dbReference type="OrthoDB" id="426133at2759"/>
<evidence type="ECO:0000313" key="4">
    <source>
        <dbReference type="Proteomes" id="UP000284842"/>
    </source>
</evidence>
<dbReference type="PANTHER" id="PTHR37834">
    <property type="entry name" value="GDSL-LIKE LIPASE/ACYLHYDROLASE DOMAIN PROTEIN (AFU_ORTHOLOGUE AFUA_2G00620)"/>
    <property type="match status" value="1"/>
</dbReference>
<evidence type="ECO:0000313" key="3">
    <source>
        <dbReference type="EMBL" id="PPQ99391.1"/>
    </source>
</evidence>